<feature type="region of interest" description="Disordered" evidence="1">
    <location>
        <begin position="64"/>
        <end position="147"/>
    </location>
</feature>
<evidence type="ECO:0000256" key="1">
    <source>
        <dbReference type="SAM" id="MobiDB-lite"/>
    </source>
</evidence>
<keyword evidence="3" id="KW-1185">Reference proteome</keyword>
<protein>
    <submittedName>
        <fullName evidence="2">Uncharacterized protein</fullName>
    </submittedName>
</protein>
<proteinExistence type="predicted"/>
<feature type="compositionally biased region" description="Polar residues" evidence="1">
    <location>
        <begin position="75"/>
        <end position="84"/>
    </location>
</feature>
<evidence type="ECO:0000313" key="2">
    <source>
        <dbReference type="EMBL" id="KAJ7328523.1"/>
    </source>
</evidence>
<reference evidence="2" key="1">
    <citation type="submission" date="2023-01" db="EMBL/GenBank/DDBJ databases">
        <title>Genome assembly of the deep-sea coral Lophelia pertusa.</title>
        <authorList>
            <person name="Herrera S."/>
            <person name="Cordes E."/>
        </authorList>
    </citation>
    <scope>NUCLEOTIDE SEQUENCE</scope>
    <source>
        <strain evidence="2">USNM1676648</strain>
        <tissue evidence="2">Polyp</tissue>
    </source>
</reference>
<dbReference type="Proteomes" id="UP001163046">
    <property type="component" value="Unassembled WGS sequence"/>
</dbReference>
<feature type="compositionally biased region" description="Basic and acidic residues" evidence="1">
    <location>
        <begin position="89"/>
        <end position="103"/>
    </location>
</feature>
<accession>A0A9W9YAJ1</accession>
<sequence length="147" mass="16397">MVYIVVNCDDSNKVIEENHVVGREQELKEGAKVRVTVPSKIAKESDSSYNGVVLAVFGPKSKAEDHEQSLGLITPSCTDKQPCSCTRKRKDDGKENKENEVYQKPKKKTKTNEGPKSKAEDHEQSLSLITPSCTDKQPFSCTRKRKA</sequence>
<gene>
    <name evidence="2" type="ORF">OS493_024438</name>
</gene>
<dbReference type="AlphaFoldDB" id="A0A9W9YAJ1"/>
<feature type="compositionally biased region" description="Polar residues" evidence="1">
    <location>
        <begin position="125"/>
        <end position="140"/>
    </location>
</feature>
<comment type="caution">
    <text evidence="2">The sequence shown here is derived from an EMBL/GenBank/DDBJ whole genome shotgun (WGS) entry which is preliminary data.</text>
</comment>
<dbReference type="EMBL" id="MU827796">
    <property type="protein sequence ID" value="KAJ7328523.1"/>
    <property type="molecule type" value="Genomic_DNA"/>
</dbReference>
<organism evidence="2 3">
    <name type="scientific">Desmophyllum pertusum</name>
    <dbReference type="NCBI Taxonomy" id="174260"/>
    <lineage>
        <taxon>Eukaryota</taxon>
        <taxon>Metazoa</taxon>
        <taxon>Cnidaria</taxon>
        <taxon>Anthozoa</taxon>
        <taxon>Hexacorallia</taxon>
        <taxon>Scleractinia</taxon>
        <taxon>Caryophylliina</taxon>
        <taxon>Caryophylliidae</taxon>
        <taxon>Desmophyllum</taxon>
    </lineage>
</organism>
<feature type="compositionally biased region" description="Basic and acidic residues" evidence="1">
    <location>
        <begin position="110"/>
        <end position="124"/>
    </location>
</feature>
<name>A0A9W9YAJ1_9CNID</name>
<evidence type="ECO:0000313" key="3">
    <source>
        <dbReference type="Proteomes" id="UP001163046"/>
    </source>
</evidence>